<gene>
    <name evidence="1" type="ORF">Q2T42_09085</name>
</gene>
<sequence length="53" mass="5737">MVATISGIVTLCLTIGAVAFHLSSSVPDVNRSECESFEVYRLSDRACYIPQGE</sequence>
<dbReference type="RefSeq" id="WP_316428406.1">
    <property type="nucleotide sequence ID" value="NZ_CP130144.1"/>
</dbReference>
<protein>
    <submittedName>
        <fullName evidence="1">Uncharacterized protein</fullName>
    </submittedName>
</protein>
<reference evidence="1" key="2">
    <citation type="submission" date="2023-07" db="EMBL/GenBank/DDBJ databases">
        <authorList>
            <person name="Bai X.-H."/>
            <person name="Wang H.-H."/>
            <person name="Wang J."/>
            <person name="Ma M.-Y."/>
            <person name="Hu H.-H."/>
            <person name="Song Z.-L."/>
            <person name="Ma H.-G."/>
            <person name="Fan Y."/>
            <person name="Du C.-Y."/>
            <person name="Xu J.-C."/>
        </authorList>
    </citation>
    <scope>NUCLEOTIDE SEQUENCE</scope>
    <source>
        <strain evidence="1">CZ1</strain>
    </source>
</reference>
<reference evidence="1" key="1">
    <citation type="journal article" date="2023" name="Plants (Basel)">
        <title>Genomic Analysis of Leptolyngbya boryana CZ1 Reveals Efficient Carbon Fixation Modules.</title>
        <authorList>
            <person name="Bai X."/>
            <person name="Wang H."/>
            <person name="Cheng W."/>
            <person name="Wang J."/>
            <person name="Ma M."/>
            <person name="Hu H."/>
            <person name="Song Z."/>
            <person name="Ma H."/>
            <person name="Fan Y."/>
            <person name="Du C."/>
            <person name="Xu J."/>
        </authorList>
    </citation>
    <scope>NUCLEOTIDE SEQUENCE</scope>
    <source>
        <strain evidence="1">CZ1</strain>
    </source>
</reference>
<organism evidence="1">
    <name type="scientific">Leptolyngbya boryana CZ1</name>
    <dbReference type="NCBI Taxonomy" id="3060204"/>
    <lineage>
        <taxon>Bacteria</taxon>
        <taxon>Bacillati</taxon>
        <taxon>Cyanobacteriota</taxon>
        <taxon>Cyanophyceae</taxon>
        <taxon>Leptolyngbyales</taxon>
        <taxon>Leptolyngbyaceae</taxon>
        <taxon>Leptolyngbya group</taxon>
        <taxon>Leptolyngbya</taxon>
    </lineage>
</organism>
<proteinExistence type="predicted"/>
<name>A0AA96WYF9_LEPBY</name>
<dbReference type="EMBL" id="CP130144">
    <property type="protein sequence ID" value="WNZ47985.1"/>
    <property type="molecule type" value="Genomic_DNA"/>
</dbReference>
<evidence type="ECO:0000313" key="1">
    <source>
        <dbReference type="EMBL" id="WNZ47985.1"/>
    </source>
</evidence>
<accession>A0AA96WYF9</accession>
<dbReference type="AlphaFoldDB" id="A0AA96WYF9"/>